<protein>
    <submittedName>
        <fullName evidence="1">Uncharacterized protein</fullName>
    </submittedName>
</protein>
<reference evidence="1 2" key="1">
    <citation type="submission" date="2016-10" db="EMBL/GenBank/DDBJ databases">
        <authorList>
            <person name="de Groot N.N."/>
        </authorList>
    </citation>
    <scope>NUCLEOTIDE SEQUENCE [LARGE SCALE GENOMIC DNA]</scope>
    <source>
        <strain evidence="1 2">DSM 19033</strain>
    </source>
</reference>
<dbReference type="Proteomes" id="UP000198850">
    <property type="component" value="Unassembled WGS sequence"/>
</dbReference>
<name>A0A1H4G011_9SPHI</name>
<accession>A0A1H4G011</accession>
<evidence type="ECO:0000313" key="2">
    <source>
        <dbReference type="Proteomes" id="UP000198850"/>
    </source>
</evidence>
<organism evidence="1 2">
    <name type="scientific">Pedobacter hartonius</name>
    <dbReference type="NCBI Taxonomy" id="425514"/>
    <lineage>
        <taxon>Bacteria</taxon>
        <taxon>Pseudomonadati</taxon>
        <taxon>Bacteroidota</taxon>
        <taxon>Sphingobacteriia</taxon>
        <taxon>Sphingobacteriales</taxon>
        <taxon>Sphingobacteriaceae</taxon>
        <taxon>Pedobacter</taxon>
    </lineage>
</organism>
<sequence length="105" mass="12584">MQDMRYILFLLVSIQLRNPIQHVEQRVRLGSHKMTEPSIRYNYEHGFKNLYKHFHEFDPVTLYDNAISDIAELTIPSEILYIVEVQLHLEIKDYPEWTSPLLARL</sequence>
<gene>
    <name evidence="1" type="ORF">SAMN05443550_108222</name>
</gene>
<dbReference type="EMBL" id="FNRA01000008">
    <property type="protein sequence ID" value="SEB02390.1"/>
    <property type="molecule type" value="Genomic_DNA"/>
</dbReference>
<proteinExistence type="predicted"/>
<dbReference type="AlphaFoldDB" id="A0A1H4G011"/>
<dbReference type="STRING" id="425514.SAMN05443550_108222"/>
<keyword evidence="2" id="KW-1185">Reference proteome</keyword>
<evidence type="ECO:0000313" key="1">
    <source>
        <dbReference type="EMBL" id="SEB02390.1"/>
    </source>
</evidence>